<sequence>MDLPSEVTRLLTPEITAAILKEGVGSEDVFFLLTDQDLKDLGFNMGARRLILNMKPREATQNQNMTNSQLPRLAEVVDVQIVSPVITAGLQVELPADAQVIPPVADFEPGPAATHQPLIDILAILRRPQIRRKVIDGAELAEKLLKGDVHHYHTDYKQSERKFLVRTLGAYLMKACAIMDKPSKEEKILMARSITETFPALRSQDTPNGWELYYDPVSHTGFLEQFIRGSRSSDPNIPTRAYGKRKHEVEASTSVMDANNYMSRNKVTTSNKTEMEAALDITREQRRNWILGPEKPSITLILRKYPRFQDMNASIRQEFLAISKSYSSFQEEWRKVEGDILDIALSRKPLGSEGIFQNMDPEIPESVSLAAFRLLPFLLPCHPCKGKKEPRLNPEACGQLLIAEFRETSLQEALNTLEERGMKQPGIFTIEDAYYLKLDKTAARLSASNIVEAVEYLLMSFYVFNVEYPYQLKSIFSLFEYICKIRTNVKSAAVNVLIKLFK</sequence>
<reference evidence="1 2" key="1">
    <citation type="journal article" date="2022" name="Nat. Ecol. Evol.">
        <title>A masculinizing supergene underlies an exaggerated male reproductive morph in a spider.</title>
        <authorList>
            <person name="Hendrickx F."/>
            <person name="De Corte Z."/>
            <person name="Sonet G."/>
            <person name="Van Belleghem S.M."/>
            <person name="Kostlbacher S."/>
            <person name="Vangestel C."/>
        </authorList>
    </citation>
    <scope>NUCLEOTIDE SEQUENCE [LARGE SCALE GENOMIC DNA]</scope>
    <source>
        <strain evidence="1">W744_W776</strain>
    </source>
</reference>
<dbReference type="EMBL" id="JAFNEN010000547">
    <property type="protein sequence ID" value="KAG8180826.1"/>
    <property type="molecule type" value="Genomic_DNA"/>
</dbReference>
<gene>
    <name evidence="1" type="ORF">JTE90_005913</name>
</gene>
<accession>A0AAV6UC18</accession>
<proteinExistence type="predicted"/>
<protein>
    <recommendedName>
        <fullName evidence="3">SAM domain-containing protein</fullName>
    </recommendedName>
</protein>
<evidence type="ECO:0000313" key="1">
    <source>
        <dbReference type="EMBL" id="KAG8180826.1"/>
    </source>
</evidence>
<keyword evidence="2" id="KW-1185">Reference proteome</keyword>
<comment type="caution">
    <text evidence="1">The sequence shown here is derived from an EMBL/GenBank/DDBJ whole genome shotgun (WGS) entry which is preliminary data.</text>
</comment>
<dbReference type="AlphaFoldDB" id="A0AAV6UC18"/>
<dbReference type="PANTHER" id="PTHR31025:SF9">
    <property type="entry name" value="SI:DKEY-286J15.1"/>
    <property type="match status" value="1"/>
</dbReference>
<organism evidence="1 2">
    <name type="scientific">Oedothorax gibbosus</name>
    <dbReference type="NCBI Taxonomy" id="931172"/>
    <lineage>
        <taxon>Eukaryota</taxon>
        <taxon>Metazoa</taxon>
        <taxon>Ecdysozoa</taxon>
        <taxon>Arthropoda</taxon>
        <taxon>Chelicerata</taxon>
        <taxon>Arachnida</taxon>
        <taxon>Araneae</taxon>
        <taxon>Araneomorphae</taxon>
        <taxon>Entelegynae</taxon>
        <taxon>Araneoidea</taxon>
        <taxon>Linyphiidae</taxon>
        <taxon>Erigoninae</taxon>
        <taxon>Oedothorax</taxon>
    </lineage>
</organism>
<evidence type="ECO:0000313" key="2">
    <source>
        <dbReference type="Proteomes" id="UP000827092"/>
    </source>
</evidence>
<dbReference type="Proteomes" id="UP000827092">
    <property type="component" value="Unassembled WGS sequence"/>
</dbReference>
<dbReference type="PANTHER" id="PTHR31025">
    <property type="entry name" value="SI:CH211-196P9.1-RELATED"/>
    <property type="match status" value="1"/>
</dbReference>
<evidence type="ECO:0008006" key="3">
    <source>
        <dbReference type="Google" id="ProtNLM"/>
    </source>
</evidence>
<name>A0AAV6UC18_9ARAC</name>